<organism evidence="2 3">
    <name type="scientific">Scleropages formosus</name>
    <name type="common">Asian bonytongue</name>
    <name type="synonym">Osteoglossum formosum</name>
    <dbReference type="NCBI Taxonomy" id="113540"/>
    <lineage>
        <taxon>Eukaryota</taxon>
        <taxon>Metazoa</taxon>
        <taxon>Chordata</taxon>
        <taxon>Craniata</taxon>
        <taxon>Vertebrata</taxon>
        <taxon>Euteleostomi</taxon>
        <taxon>Actinopterygii</taxon>
        <taxon>Neopterygii</taxon>
        <taxon>Teleostei</taxon>
        <taxon>Osteoglossocephala</taxon>
        <taxon>Osteoglossomorpha</taxon>
        <taxon>Osteoglossiformes</taxon>
        <taxon>Osteoglossidae</taxon>
        <taxon>Scleropages</taxon>
    </lineage>
</organism>
<evidence type="ECO:0000256" key="1">
    <source>
        <dbReference type="SAM" id="MobiDB-lite"/>
    </source>
</evidence>
<dbReference type="EMBL" id="JARO02004428">
    <property type="protein sequence ID" value="KPP68555.1"/>
    <property type="molecule type" value="Genomic_DNA"/>
</dbReference>
<dbReference type="Proteomes" id="UP000034805">
    <property type="component" value="Unassembled WGS sequence"/>
</dbReference>
<sequence length="332" mass="35751">MLMGTIYCLNLEYPRNMNPSSHWSTARLRSMVGGSVPFRRQSPLVAEKSPSSRLCPSLGVPQDMSGGPGAALRYVTSGQLYRLEPEARAVLTGTKACSAHGAQLGRVPVGTQALHPRVRCELHDGGRQLRDAPPVGAVQEDAVEARDSTAAAVALVVANVLSRDPQCLQGLTHLRLLVIQLIRPRRGQPLAAHALVEGPALGWLWVQQPLDEAATRPRHPGRHGVGTLQNESPQLGHGLSPEGHGACHHEEKNHAECPHIHVDAHVALIAKELRRCVRWRTAERVQHLVAAAECAEAEVAHLDQAAVAAEHVLGLQVPVNNAVLVLRMSENG</sequence>
<accession>A0A0P7V5V0</accession>
<protein>
    <submittedName>
        <fullName evidence="2">Uncharacterized protein</fullName>
    </submittedName>
</protein>
<evidence type="ECO:0000313" key="3">
    <source>
        <dbReference type="Proteomes" id="UP000034805"/>
    </source>
</evidence>
<comment type="caution">
    <text evidence="2">The sequence shown here is derived from an EMBL/GenBank/DDBJ whole genome shotgun (WGS) entry which is preliminary data.</text>
</comment>
<proteinExistence type="predicted"/>
<dbReference type="AlphaFoldDB" id="A0A0P7V5V0"/>
<name>A0A0P7V5V0_SCLFO</name>
<evidence type="ECO:0000313" key="2">
    <source>
        <dbReference type="EMBL" id="KPP68555.1"/>
    </source>
</evidence>
<feature type="region of interest" description="Disordered" evidence="1">
    <location>
        <begin position="214"/>
        <end position="249"/>
    </location>
</feature>
<gene>
    <name evidence="2" type="ORF">Z043_112766</name>
</gene>
<reference evidence="2 3" key="1">
    <citation type="submission" date="2015-08" db="EMBL/GenBank/DDBJ databases">
        <title>The genome of the Asian arowana (Scleropages formosus).</title>
        <authorList>
            <person name="Tan M.H."/>
            <person name="Gan H.M."/>
            <person name="Croft L.J."/>
            <person name="Austin C.M."/>
        </authorList>
    </citation>
    <scope>NUCLEOTIDE SEQUENCE [LARGE SCALE GENOMIC DNA]</scope>
    <source>
        <strain evidence="2">Aro1</strain>
    </source>
</reference>